<feature type="region of interest" description="Disordered" evidence="1">
    <location>
        <begin position="1"/>
        <end position="49"/>
    </location>
</feature>
<dbReference type="AlphaFoldDB" id="A0AAE0T6C7"/>
<feature type="compositionally biased region" description="Low complexity" evidence="1">
    <location>
        <begin position="1"/>
        <end position="18"/>
    </location>
</feature>
<proteinExistence type="predicted"/>
<comment type="caution">
    <text evidence="2">The sequence shown here is derived from an EMBL/GenBank/DDBJ whole genome shotgun (WGS) entry which is preliminary data.</text>
</comment>
<evidence type="ECO:0000313" key="3">
    <source>
        <dbReference type="Proteomes" id="UP001195483"/>
    </source>
</evidence>
<dbReference type="Proteomes" id="UP001195483">
    <property type="component" value="Unassembled WGS sequence"/>
</dbReference>
<protein>
    <submittedName>
        <fullName evidence="2">Uncharacterized protein</fullName>
    </submittedName>
</protein>
<accession>A0AAE0T6C7</accession>
<reference evidence="2" key="1">
    <citation type="journal article" date="2021" name="Genome Biol. Evol.">
        <title>A High-Quality Reference Genome for a Parasitic Bivalve with Doubly Uniparental Inheritance (Bivalvia: Unionida).</title>
        <authorList>
            <person name="Smith C.H."/>
        </authorList>
    </citation>
    <scope>NUCLEOTIDE SEQUENCE</scope>
    <source>
        <strain evidence="2">CHS0354</strain>
    </source>
</reference>
<organism evidence="2 3">
    <name type="scientific">Potamilus streckersoni</name>
    <dbReference type="NCBI Taxonomy" id="2493646"/>
    <lineage>
        <taxon>Eukaryota</taxon>
        <taxon>Metazoa</taxon>
        <taxon>Spiralia</taxon>
        <taxon>Lophotrochozoa</taxon>
        <taxon>Mollusca</taxon>
        <taxon>Bivalvia</taxon>
        <taxon>Autobranchia</taxon>
        <taxon>Heteroconchia</taxon>
        <taxon>Palaeoheterodonta</taxon>
        <taxon>Unionida</taxon>
        <taxon>Unionoidea</taxon>
        <taxon>Unionidae</taxon>
        <taxon>Ambleminae</taxon>
        <taxon>Lampsilini</taxon>
        <taxon>Potamilus</taxon>
    </lineage>
</organism>
<dbReference type="EMBL" id="JAEAOA010000381">
    <property type="protein sequence ID" value="KAK3604582.1"/>
    <property type="molecule type" value="Genomic_DNA"/>
</dbReference>
<sequence length="70" mass="7802">MSYNAIHMSSNSIHMSSNTIHKSSNTIHRSSDNRNGRNGVRRENIGVKIPVTKSSHHFLTTAKPVEMVTV</sequence>
<evidence type="ECO:0000256" key="1">
    <source>
        <dbReference type="SAM" id="MobiDB-lite"/>
    </source>
</evidence>
<feature type="compositionally biased region" description="Polar residues" evidence="1">
    <location>
        <begin position="19"/>
        <end position="28"/>
    </location>
</feature>
<evidence type="ECO:0000313" key="2">
    <source>
        <dbReference type="EMBL" id="KAK3604582.1"/>
    </source>
</evidence>
<feature type="compositionally biased region" description="Basic and acidic residues" evidence="1">
    <location>
        <begin position="29"/>
        <end position="45"/>
    </location>
</feature>
<reference evidence="2" key="3">
    <citation type="submission" date="2023-05" db="EMBL/GenBank/DDBJ databases">
        <authorList>
            <person name="Smith C.H."/>
        </authorList>
    </citation>
    <scope>NUCLEOTIDE SEQUENCE</scope>
    <source>
        <strain evidence="2">CHS0354</strain>
        <tissue evidence="2">Mantle</tissue>
    </source>
</reference>
<gene>
    <name evidence="2" type="ORF">CHS0354_005414</name>
</gene>
<reference evidence="2" key="2">
    <citation type="journal article" date="2021" name="Genome Biol. Evol.">
        <title>Developing a high-quality reference genome for a parasitic bivalve with doubly uniparental inheritance (Bivalvia: Unionida).</title>
        <authorList>
            <person name="Smith C.H."/>
        </authorList>
    </citation>
    <scope>NUCLEOTIDE SEQUENCE</scope>
    <source>
        <strain evidence="2">CHS0354</strain>
        <tissue evidence="2">Mantle</tissue>
    </source>
</reference>
<name>A0AAE0T6C7_9BIVA</name>
<keyword evidence="3" id="KW-1185">Reference proteome</keyword>